<evidence type="ECO:0000256" key="4">
    <source>
        <dbReference type="SAM" id="MobiDB-lite"/>
    </source>
</evidence>
<dbReference type="EMBL" id="JBFOLK010000008">
    <property type="protein sequence ID" value="KAL2492433.1"/>
    <property type="molecule type" value="Genomic_DNA"/>
</dbReference>
<dbReference type="PANTHER" id="PTHR13068:SF113">
    <property type="entry name" value="TRANSCRIPTION TERMINATION FACTOR MTEF18, MITOCHONDRIAL"/>
    <property type="match status" value="1"/>
</dbReference>
<keyword evidence="2" id="KW-0805">Transcription regulation</keyword>
<comment type="caution">
    <text evidence="5">The sequence shown here is derived from an EMBL/GenBank/DDBJ whole genome shotgun (WGS) entry which is preliminary data.</text>
</comment>
<name>A0ABD1RVU7_9LAMI</name>
<keyword evidence="2" id="KW-0804">Transcription</keyword>
<sequence length="613" mass="68754">MVGSYVVAEGEARCPQEADLNNEKSVEPKNSLCPPASLPPLPPPYFPSSPPSVTTSAPPPPEEPPVCQSSPNPSQESPGSTGSKSYKKPRSTSRTISTPPAPFPSHMLTTSPITALIPSPVSSPRFLSPSPLSPSPSCASSGTTPINELDFFFESIGLNSTKQSEVPRSLLPVTTLFLSDWRQFNAACALAEFGFPWNKLGLLYKEDCLIFDTEPLGLNRRLNGMKDKYGFSSVNVIGICLAFPRVFSGEMCGLLNDLKIVFVDYGLVSCMEGNVDAMFEVCRKIQVFYDLGCEMGKVGELMGTSKSIFVEYPEEVLVAKIKYFCRLDVRKDDICLLLLSRPEIFCFDLEERVISVSGFLKHFRLKATELESLEKKYPHVFGRNKIANLPHVMRSMDLGQWFFERMRSGDHSLLGTYSIRSLDEDLDKDYTENLMKIQAQRTHFHTLGKLSFLHGIGFGENKFAVKALAQLNSSRSQLQQRFDFLLHCGIEFSKLCGMLRLSAKILNQQERFLEQKLEFLSHDIGSSLQYLDIFPGYLCYDLERRIKPRYNFHKWLVEQGFCKKEYSISSIIATSEKQFTARLSRIHPAASKKWLESSLNKDGSASCKELSVS</sequence>
<keyword evidence="2" id="KW-0806">Transcription termination</keyword>
<dbReference type="SMART" id="SM00733">
    <property type="entry name" value="Mterf"/>
    <property type="match status" value="4"/>
</dbReference>
<dbReference type="PANTHER" id="PTHR13068">
    <property type="entry name" value="CGI-12 PROTEIN-RELATED"/>
    <property type="match status" value="1"/>
</dbReference>
<feature type="compositionally biased region" description="Basic and acidic residues" evidence="4">
    <location>
        <begin position="10"/>
        <end position="27"/>
    </location>
</feature>
<evidence type="ECO:0000313" key="6">
    <source>
        <dbReference type="Proteomes" id="UP001604336"/>
    </source>
</evidence>
<keyword evidence="6" id="KW-1185">Reference proteome</keyword>
<keyword evidence="3" id="KW-0809">Transit peptide</keyword>
<dbReference type="InterPro" id="IPR003690">
    <property type="entry name" value="MTERF"/>
</dbReference>
<protein>
    <submittedName>
        <fullName evidence="5">Mitochondrial transcription termination factor family protein</fullName>
    </submittedName>
</protein>
<dbReference type="Gene3D" id="1.25.70.10">
    <property type="entry name" value="Transcription termination factor 3, mitochondrial"/>
    <property type="match status" value="2"/>
</dbReference>
<feature type="compositionally biased region" description="Pro residues" evidence="4">
    <location>
        <begin position="36"/>
        <end position="50"/>
    </location>
</feature>
<feature type="region of interest" description="Disordered" evidence="4">
    <location>
        <begin position="1"/>
        <end position="109"/>
    </location>
</feature>
<dbReference type="InterPro" id="IPR038538">
    <property type="entry name" value="MTERF_sf"/>
</dbReference>
<dbReference type="Proteomes" id="UP001604336">
    <property type="component" value="Unassembled WGS sequence"/>
</dbReference>
<evidence type="ECO:0000313" key="5">
    <source>
        <dbReference type="EMBL" id="KAL2492433.1"/>
    </source>
</evidence>
<evidence type="ECO:0000256" key="1">
    <source>
        <dbReference type="ARBA" id="ARBA00007692"/>
    </source>
</evidence>
<reference evidence="6" key="1">
    <citation type="submission" date="2024-07" db="EMBL/GenBank/DDBJ databases">
        <title>Two chromosome-level genome assemblies of Korean endemic species Abeliophyllum distichum and Forsythia ovata (Oleaceae).</title>
        <authorList>
            <person name="Jang H."/>
        </authorList>
    </citation>
    <scope>NUCLEOTIDE SEQUENCE [LARGE SCALE GENOMIC DNA]</scope>
</reference>
<proteinExistence type="inferred from homology"/>
<dbReference type="Pfam" id="PF02536">
    <property type="entry name" value="mTERF"/>
    <property type="match status" value="2"/>
</dbReference>
<dbReference type="GO" id="GO:0006353">
    <property type="term" value="P:DNA-templated transcription termination"/>
    <property type="evidence" value="ECO:0007669"/>
    <property type="project" value="UniProtKB-KW"/>
</dbReference>
<dbReference type="AlphaFoldDB" id="A0ABD1RVU7"/>
<evidence type="ECO:0000256" key="3">
    <source>
        <dbReference type="ARBA" id="ARBA00022946"/>
    </source>
</evidence>
<accession>A0ABD1RVU7</accession>
<organism evidence="5 6">
    <name type="scientific">Abeliophyllum distichum</name>
    <dbReference type="NCBI Taxonomy" id="126358"/>
    <lineage>
        <taxon>Eukaryota</taxon>
        <taxon>Viridiplantae</taxon>
        <taxon>Streptophyta</taxon>
        <taxon>Embryophyta</taxon>
        <taxon>Tracheophyta</taxon>
        <taxon>Spermatophyta</taxon>
        <taxon>Magnoliopsida</taxon>
        <taxon>eudicotyledons</taxon>
        <taxon>Gunneridae</taxon>
        <taxon>Pentapetalae</taxon>
        <taxon>asterids</taxon>
        <taxon>lamiids</taxon>
        <taxon>Lamiales</taxon>
        <taxon>Oleaceae</taxon>
        <taxon>Forsythieae</taxon>
        <taxon>Abeliophyllum</taxon>
    </lineage>
</organism>
<gene>
    <name evidence="5" type="ORF">Adt_28061</name>
</gene>
<evidence type="ECO:0000256" key="2">
    <source>
        <dbReference type="ARBA" id="ARBA00022472"/>
    </source>
</evidence>
<feature type="compositionally biased region" description="Polar residues" evidence="4">
    <location>
        <begin position="72"/>
        <end position="84"/>
    </location>
</feature>
<comment type="similarity">
    <text evidence="1">Belongs to the mTERF family.</text>
</comment>